<keyword evidence="10 14" id="KW-1133">Transmembrane helix</keyword>
<dbReference type="GO" id="GO:0004222">
    <property type="term" value="F:metalloendopeptidase activity"/>
    <property type="evidence" value="ECO:0007669"/>
    <property type="project" value="InterPro"/>
</dbReference>
<feature type="transmembrane region" description="Helical" evidence="14">
    <location>
        <begin position="88"/>
        <end position="110"/>
    </location>
</feature>
<comment type="cofactor">
    <cofactor evidence="14">
        <name>Zn(2+)</name>
        <dbReference type="ChEBI" id="CHEBI:29105"/>
    </cofactor>
    <text evidence="14">Binds 1 zinc ion per subunit.</text>
</comment>
<keyword evidence="3 14" id="KW-0645">Protease</keyword>
<evidence type="ECO:0000256" key="8">
    <source>
        <dbReference type="ARBA" id="ARBA00022833"/>
    </source>
</evidence>
<evidence type="ECO:0000256" key="1">
    <source>
        <dbReference type="ARBA" id="ARBA00004370"/>
    </source>
</evidence>
<dbReference type="Gene3D" id="3.40.50.300">
    <property type="entry name" value="P-loop containing nucleotide triphosphate hydrolases"/>
    <property type="match status" value="1"/>
</dbReference>
<dbReference type="FunFam" id="1.10.8.60:FF:000001">
    <property type="entry name" value="ATP-dependent zinc metalloprotease FtsH"/>
    <property type="match status" value="1"/>
</dbReference>
<keyword evidence="11 14" id="KW-0482">Metalloprotease</keyword>
<dbReference type="CDD" id="cd19501">
    <property type="entry name" value="RecA-like_FtsH"/>
    <property type="match status" value="1"/>
</dbReference>
<evidence type="ECO:0000256" key="5">
    <source>
        <dbReference type="ARBA" id="ARBA00022723"/>
    </source>
</evidence>
<dbReference type="Gene3D" id="1.20.58.760">
    <property type="entry name" value="Peptidase M41"/>
    <property type="match status" value="1"/>
</dbReference>
<dbReference type="GO" id="GO:0030163">
    <property type="term" value="P:protein catabolic process"/>
    <property type="evidence" value="ECO:0007669"/>
    <property type="project" value="UniProtKB-UniRule"/>
</dbReference>
<comment type="subunit">
    <text evidence="14">Homohexamer.</text>
</comment>
<dbReference type="EMBL" id="MHSR01000024">
    <property type="protein sequence ID" value="OHA45981.1"/>
    <property type="molecule type" value="Genomic_DNA"/>
</dbReference>
<evidence type="ECO:0000256" key="10">
    <source>
        <dbReference type="ARBA" id="ARBA00022989"/>
    </source>
</evidence>
<dbReference type="SUPFAM" id="SSF140990">
    <property type="entry name" value="FtsH protease domain-like"/>
    <property type="match status" value="1"/>
</dbReference>
<sequence>MSILSAIFGSTPPKEIRLGELIQEINDDKVDYIKVYGNNLDIKLKNGEKQKSRKEAEGTLSETLNNSGVSAEKIASIIEVEGDSNLSIFLNTVLPLLLPFVIFGLFLWFLMGRANQGSMQAFSFGKAKARLFSASTEKERITFKDVAGVDEAKEELLEVVEFLKVPRKFLDIGARIPRGVLLMGSPGTGKTLLARAVAGEANVPFYHMSGSEFVEMFVGVGASRVRDLFETAKHNAPAIVFIDEIDAVGRLRGAGLGGGHDEREQTLNQILVEMDGFDRETNVIVMAATNRPDVLDPALLRPGRFDRRIILDDPDIKAREEILKIHTNNKKMGPDIALRDIAERTPGFSGADLANLINEAAILAARRNKFFVTQQELIESIDKIMLGPERKSHAFSQKEKKIAAYHEGGHALIATSLKDADPVHKVSIVSRGLAGGYTIKLPTEDKKLHTRSEFIADLAIMLGGYTAEEIIFKELTTGASNDLQKATELARKLITEFGMSKALGPVTFVERNELVFLGRELGEQRHYSEETAKKIDKEMETLINEAHKTARQILSKKITTLHLIAKRLIEKETLERAEFNELIKSAGRHRTKIRASQKN</sequence>
<feature type="binding site" evidence="14">
    <location>
        <begin position="184"/>
        <end position="191"/>
    </location>
    <ligand>
        <name>ATP</name>
        <dbReference type="ChEBI" id="CHEBI:30616"/>
    </ligand>
</feature>
<dbReference type="FunFam" id="3.40.50.300:FF:000001">
    <property type="entry name" value="ATP-dependent zinc metalloprotease FtsH"/>
    <property type="match status" value="1"/>
</dbReference>
<dbReference type="Proteomes" id="UP000178869">
    <property type="component" value="Unassembled WGS sequence"/>
</dbReference>
<keyword evidence="8 14" id="KW-0862">Zinc</keyword>
<keyword evidence="9 14" id="KW-0067">ATP-binding</keyword>
<organism evidence="17 18">
    <name type="scientific">Candidatus Terrybacteria bacterium RIFCSPHIGHO2_01_FULL_43_35</name>
    <dbReference type="NCBI Taxonomy" id="1802361"/>
    <lineage>
        <taxon>Bacteria</taxon>
        <taxon>Candidatus Terryibacteriota</taxon>
    </lineage>
</organism>
<feature type="domain" description="AAA+ ATPase" evidence="16">
    <location>
        <begin position="176"/>
        <end position="315"/>
    </location>
</feature>
<dbReference type="HAMAP" id="MF_01458">
    <property type="entry name" value="FtsH"/>
    <property type="match status" value="1"/>
</dbReference>
<keyword evidence="5 14" id="KW-0479">Metal-binding</keyword>
<dbReference type="EC" id="3.4.24.-" evidence="14"/>
<dbReference type="SUPFAM" id="SSF52540">
    <property type="entry name" value="P-loop containing nucleoside triphosphate hydrolases"/>
    <property type="match status" value="1"/>
</dbReference>
<feature type="binding site" evidence="14">
    <location>
        <position position="406"/>
    </location>
    <ligand>
        <name>Zn(2+)</name>
        <dbReference type="ChEBI" id="CHEBI:29105"/>
        <note>catalytic</note>
    </ligand>
</feature>
<evidence type="ECO:0000256" key="9">
    <source>
        <dbReference type="ARBA" id="ARBA00022840"/>
    </source>
</evidence>
<dbReference type="FunFam" id="1.20.58.760:FF:000001">
    <property type="entry name" value="ATP-dependent zinc metalloprotease FtsH"/>
    <property type="match status" value="1"/>
</dbReference>
<dbReference type="Pfam" id="PF17862">
    <property type="entry name" value="AAA_lid_3"/>
    <property type="match status" value="1"/>
</dbReference>
<dbReference type="GO" id="GO:0016887">
    <property type="term" value="F:ATP hydrolysis activity"/>
    <property type="evidence" value="ECO:0007669"/>
    <property type="project" value="UniProtKB-UniRule"/>
</dbReference>
<proteinExistence type="inferred from homology"/>
<evidence type="ECO:0000256" key="7">
    <source>
        <dbReference type="ARBA" id="ARBA00022801"/>
    </source>
</evidence>
<evidence type="ECO:0000256" key="12">
    <source>
        <dbReference type="ARBA" id="ARBA00023136"/>
    </source>
</evidence>
<evidence type="ECO:0000259" key="16">
    <source>
        <dbReference type="SMART" id="SM00382"/>
    </source>
</evidence>
<keyword evidence="6 14" id="KW-0547">Nucleotide-binding</keyword>
<dbReference type="InterPro" id="IPR041569">
    <property type="entry name" value="AAA_lid_3"/>
</dbReference>
<dbReference type="GO" id="GO:0004176">
    <property type="term" value="F:ATP-dependent peptidase activity"/>
    <property type="evidence" value="ECO:0007669"/>
    <property type="project" value="InterPro"/>
</dbReference>
<accession>A0A1G2PEF5</accession>
<reference evidence="17 18" key="1">
    <citation type="journal article" date="2016" name="Nat. Commun.">
        <title>Thousands of microbial genomes shed light on interconnected biogeochemical processes in an aquifer system.</title>
        <authorList>
            <person name="Anantharaman K."/>
            <person name="Brown C.T."/>
            <person name="Hug L.A."/>
            <person name="Sharon I."/>
            <person name="Castelle C.J."/>
            <person name="Probst A.J."/>
            <person name="Thomas B.C."/>
            <person name="Singh A."/>
            <person name="Wilkins M.J."/>
            <person name="Karaoz U."/>
            <person name="Brodie E.L."/>
            <person name="Williams K.H."/>
            <person name="Hubbard S.S."/>
            <person name="Banfield J.F."/>
        </authorList>
    </citation>
    <scope>NUCLEOTIDE SEQUENCE [LARGE SCALE GENOMIC DNA]</scope>
</reference>
<comment type="subcellular location">
    <subcellularLocation>
        <location evidence="14">Cell membrane</location>
        <topology evidence="14">Multi-pass membrane protein</topology>
        <orientation evidence="14">Cytoplasmic side</orientation>
    </subcellularLocation>
    <subcellularLocation>
        <location evidence="1">Membrane</location>
    </subcellularLocation>
</comment>
<dbReference type="GO" id="GO:0006508">
    <property type="term" value="P:proteolysis"/>
    <property type="evidence" value="ECO:0007669"/>
    <property type="project" value="UniProtKB-KW"/>
</dbReference>
<evidence type="ECO:0000256" key="6">
    <source>
        <dbReference type="ARBA" id="ARBA00022741"/>
    </source>
</evidence>
<dbReference type="InterPro" id="IPR027417">
    <property type="entry name" value="P-loop_NTPase"/>
</dbReference>
<dbReference type="PANTHER" id="PTHR23076:SF97">
    <property type="entry name" value="ATP-DEPENDENT ZINC METALLOPROTEASE YME1L1"/>
    <property type="match status" value="1"/>
</dbReference>
<comment type="caution">
    <text evidence="14">Lacks conserved residue(s) required for the propagation of feature annotation.</text>
</comment>
<dbReference type="SMART" id="SM00382">
    <property type="entry name" value="AAA"/>
    <property type="match status" value="1"/>
</dbReference>
<evidence type="ECO:0000313" key="18">
    <source>
        <dbReference type="Proteomes" id="UP000178869"/>
    </source>
</evidence>
<dbReference type="InterPro" id="IPR037219">
    <property type="entry name" value="Peptidase_M41-like"/>
</dbReference>
<dbReference type="AlphaFoldDB" id="A0A1G2PEF5"/>
<keyword evidence="17" id="KW-0131">Cell cycle</keyword>
<dbReference type="GO" id="GO:0051301">
    <property type="term" value="P:cell division"/>
    <property type="evidence" value="ECO:0007669"/>
    <property type="project" value="UniProtKB-KW"/>
</dbReference>
<comment type="similarity">
    <text evidence="2 14">In the C-terminal section; belongs to the peptidase M41 family.</text>
</comment>
<dbReference type="InterPro" id="IPR003593">
    <property type="entry name" value="AAA+_ATPase"/>
</dbReference>
<keyword evidence="17" id="KW-0132">Cell division</keyword>
<keyword evidence="12 14" id="KW-0472">Membrane</keyword>
<protein>
    <recommendedName>
        <fullName evidence="14">ATP-dependent zinc metalloprotease FtsH</fullName>
        <ecNumber evidence="14">3.4.24.-</ecNumber>
    </recommendedName>
</protein>
<dbReference type="GO" id="GO:0008270">
    <property type="term" value="F:zinc ion binding"/>
    <property type="evidence" value="ECO:0007669"/>
    <property type="project" value="UniProtKB-UniRule"/>
</dbReference>
<dbReference type="InterPro" id="IPR003959">
    <property type="entry name" value="ATPase_AAA_core"/>
</dbReference>
<evidence type="ECO:0000256" key="11">
    <source>
        <dbReference type="ARBA" id="ARBA00023049"/>
    </source>
</evidence>
<feature type="binding site" evidence="14">
    <location>
        <position position="410"/>
    </location>
    <ligand>
        <name>Zn(2+)</name>
        <dbReference type="ChEBI" id="CHEBI:29105"/>
        <note>catalytic</note>
    </ligand>
</feature>
<dbReference type="InterPro" id="IPR003960">
    <property type="entry name" value="ATPase_AAA_CS"/>
</dbReference>
<dbReference type="GO" id="GO:0005886">
    <property type="term" value="C:plasma membrane"/>
    <property type="evidence" value="ECO:0007669"/>
    <property type="project" value="UniProtKB-SubCell"/>
</dbReference>
<keyword evidence="4 14" id="KW-0812">Transmembrane</keyword>
<gene>
    <name evidence="14" type="primary">ftsH</name>
    <name evidence="17" type="ORF">A2828_00895</name>
</gene>
<keyword evidence="14" id="KW-1003">Cell membrane</keyword>
<keyword evidence="7 14" id="KW-0378">Hydrolase</keyword>
<evidence type="ECO:0000313" key="17">
    <source>
        <dbReference type="EMBL" id="OHA45981.1"/>
    </source>
</evidence>
<dbReference type="Pfam" id="PF01434">
    <property type="entry name" value="Peptidase_M41"/>
    <property type="match status" value="1"/>
</dbReference>
<comment type="function">
    <text evidence="14">Acts as a processive, ATP-dependent zinc metallopeptidase for both cytoplasmic and membrane proteins. Plays a role in the quality control of integral membrane proteins.</text>
</comment>
<evidence type="ECO:0000256" key="2">
    <source>
        <dbReference type="ARBA" id="ARBA00010044"/>
    </source>
</evidence>
<evidence type="ECO:0000256" key="14">
    <source>
        <dbReference type="HAMAP-Rule" id="MF_01458"/>
    </source>
</evidence>
<evidence type="ECO:0000256" key="15">
    <source>
        <dbReference type="RuleBase" id="RU003651"/>
    </source>
</evidence>
<evidence type="ECO:0000256" key="3">
    <source>
        <dbReference type="ARBA" id="ARBA00022670"/>
    </source>
</evidence>
<comment type="similarity">
    <text evidence="13 14">In the central section; belongs to the AAA ATPase family.</text>
</comment>
<dbReference type="InterPro" id="IPR000642">
    <property type="entry name" value="Peptidase_M41"/>
</dbReference>
<feature type="binding site" evidence="14">
    <location>
        <position position="482"/>
    </location>
    <ligand>
        <name>Zn(2+)</name>
        <dbReference type="ChEBI" id="CHEBI:29105"/>
        <note>catalytic</note>
    </ligand>
</feature>
<evidence type="ECO:0000256" key="4">
    <source>
        <dbReference type="ARBA" id="ARBA00022692"/>
    </source>
</evidence>
<dbReference type="NCBIfam" id="TIGR01241">
    <property type="entry name" value="FtsH_fam"/>
    <property type="match status" value="1"/>
</dbReference>
<dbReference type="Pfam" id="PF00004">
    <property type="entry name" value="AAA"/>
    <property type="match status" value="1"/>
</dbReference>
<dbReference type="PROSITE" id="PS00674">
    <property type="entry name" value="AAA"/>
    <property type="match status" value="1"/>
</dbReference>
<name>A0A1G2PEF5_9BACT</name>
<evidence type="ECO:0000256" key="13">
    <source>
        <dbReference type="ARBA" id="ARBA00061570"/>
    </source>
</evidence>
<feature type="active site" evidence="14">
    <location>
        <position position="407"/>
    </location>
</feature>
<comment type="caution">
    <text evidence="17">The sequence shown here is derived from an EMBL/GenBank/DDBJ whole genome shotgun (WGS) entry which is preliminary data.</text>
</comment>
<dbReference type="InterPro" id="IPR005936">
    <property type="entry name" value="FtsH"/>
</dbReference>
<dbReference type="GO" id="GO:0005524">
    <property type="term" value="F:ATP binding"/>
    <property type="evidence" value="ECO:0007669"/>
    <property type="project" value="UniProtKB-UniRule"/>
</dbReference>
<comment type="similarity">
    <text evidence="15">Belongs to the AAA ATPase family.</text>
</comment>
<dbReference type="PANTHER" id="PTHR23076">
    <property type="entry name" value="METALLOPROTEASE M41 FTSH"/>
    <property type="match status" value="1"/>
</dbReference>
<dbReference type="Gene3D" id="1.10.8.60">
    <property type="match status" value="1"/>
</dbReference>